<feature type="region of interest" description="Disordered" evidence="1">
    <location>
        <begin position="47"/>
        <end position="66"/>
    </location>
</feature>
<dbReference type="RefSeq" id="WP_123290785.1">
    <property type="nucleotide sequence ID" value="NZ_RJVA01000013.1"/>
</dbReference>
<evidence type="ECO:0000256" key="1">
    <source>
        <dbReference type="SAM" id="MobiDB-lite"/>
    </source>
</evidence>
<name>A0A3N1ULU6_9BACT</name>
<evidence type="ECO:0000256" key="2">
    <source>
        <dbReference type="SAM" id="Phobius"/>
    </source>
</evidence>
<keyword evidence="4" id="KW-1185">Reference proteome</keyword>
<protein>
    <submittedName>
        <fullName evidence="3">Uncharacterized protein</fullName>
    </submittedName>
</protein>
<accession>A0A3N1ULU6</accession>
<keyword evidence="2" id="KW-1133">Transmembrane helix</keyword>
<comment type="caution">
    <text evidence="3">The sequence shown here is derived from an EMBL/GenBank/DDBJ whole genome shotgun (WGS) entry which is preliminary data.</text>
</comment>
<dbReference type="AlphaFoldDB" id="A0A3N1ULU6"/>
<proteinExistence type="predicted"/>
<organism evidence="3 4">
    <name type="scientific">Desulfosoma caldarium</name>
    <dbReference type="NCBI Taxonomy" id="610254"/>
    <lineage>
        <taxon>Bacteria</taxon>
        <taxon>Pseudomonadati</taxon>
        <taxon>Thermodesulfobacteriota</taxon>
        <taxon>Syntrophobacteria</taxon>
        <taxon>Syntrophobacterales</taxon>
        <taxon>Syntrophobacteraceae</taxon>
        <taxon>Desulfosoma</taxon>
    </lineage>
</organism>
<gene>
    <name evidence="3" type="ORF">EDC27_2340</name>
</gene>
<evidence type="ECO:0000313" key="3">
    <source>
        <dbReference type="EMBL" id="ROQ91063.1"/>
    </source>
</evidence>
<dbReference type="EMBL" id="RJVA01000013">
    <property type="protein sequence ID" value="ROQ91063.1"/>
    <property type="molecule type" value="Genomic_DNA"/>
</dbReference>
<dbReference type="Proteomes" id="UP000276223">
    <property type="component" value="Unassembled WGS sequence"/>
</dbReference>
<evidence type="ECO:0000313" key="4">
    <source>
        <dbReference type="Proteomes" id="UP000276223"/>
    </source>
</evidence>
<dbReference type="OrthoDB" id="5415158at2"/>
<feature type="compositionally biased region" description="Polar residues" evidence="1">
    <location>
        <begin position="52"/>
        <end position="62"/>
    </location>
</feature>
<feature type="region of interest" description="Disordered" evidence="1">
    <location>
        <begin position="78"/>
        <end position="107"/>
    </location>
</feature>
<reference evidence="3 4" key="1">
    <citation type="submission" date="2018-11" db="EMBL/GenBank/DDBJ databases">
        <title>Genomic Encyclopedia of Type Strains, Phase IV (KMG-IV): sequencing the most valuable type-strain genomes for metagenomic binning, comparative biology and taxonomic classification.</title>
        <authorList>
            <person name="Goeker M."/>
        </authorList>
    </citation>
    <scope>NUCLEOTIDE SEQUENCE [LARGE SCALE GENOMIC DNA]</scope>
    <source>
        <strain evidence="3 4">DSM 22027</strain>
    </source>
</reference>
<keyword evidence="2" id="KW-0472">Membrane</keyword>
<sequence>MGSSLYQSSQRRAENKKFLWILLIVLLVLTGAALYVLVNMGRLSLKGPAPSAQRSVESPQGAGSTGVELVRKPMPMAEAVPPASKPVEAAPSTYPDVSPKTSQQKRKEAFGLNTSVDHVVQAQEPFSAHGRQWTVEEIQRRLAGQALPSPQSSGAPTEPGAEKIALGGYVPKPMPAASAETPVQKTTYYGVRLVRPGENVWKIHYGVIREYFARRGIELPPRADQPRPDGQSTGVGRVLKFLESMVHVYDTRHNRLIENIDLLQPHNLIVFFNISEVFSALDQVNVQDLEALRYLGSTLQLRHPSQSRVLLNRKDLQAPPIPPLPHGEP</sequence>
<feature type="transmembrane region" description="Helical" evidence="2">
    <location>
        <begin position="18"/>
        <end position="38"/>
    </location>
</feature>
<keyword evidence="2" id="KW-0812">Transmembrane</keyword>